<accession>A0A5N6TNW7</accession>
<evidence type="ECO:0000313" key="3">
    <source>
        <dbReference type="Proteomes" id="UP000325780"/>
    </source>
</evidence>
<name>A0A5N6TNW7_ASPAV</name>
<dbReference type="EMBL" id="ML742189">
    <property type="protein sequence ID" value="KAE8147809.1"/>
    <property type="molecule type" value="Genomic_DNA"/>
</dbReference>
<gene>
    <name evidence="2" type="ORF">BDV25DRAFT_159511</name>
</gene>
<dbReference type="InterPro" id="IPR036047">
    <property type="entry name" value="F-box-like_dom_sf"/>
</dbReference>
<dbReference type="Proteomes" id="UP000325780">
    <property type="component" value="Unassembled WGS sequence"/>
</dbReference>
<reference evidence="2 3" key="1">
    <citation type="submission" date="2019-04" db="EMBL/GenBank/DDBJ databases">
        <title>Friends and foes A comparative genomics study of 23 Aspergillus species from section Flavi.</title>
        <authorList>
            <consortium name="DOE Joint Genome Institute"/>
            <person name="Kjaerbolling I."/>
            <person name="Vesth T."/>
            <person name="Frisvad J.C."/>
            <person name="Nybo J.L."/>
            <person name="Theobald S."/>
            <person name="Kildgaard S."/>
            <person name="Isbrandt T."/>
            <person name="Kuo A."/>
            <person name="Sato A."/>
            <person name="Lyhne E.K."/>
            <person name="Kogle M.E."/>
            <person name="Wiebenga A."/>
            <person name="Kun R.S."/>
            <person name="Lubbers R.J."/>
            <person name="Makela M.R."/>
            <person name="Barry K."/>
            <person name="Chovatia M."/>
            <person name="Clum A."/>
            <person name="Daum C."/>
            <person name="Haridas S."/>
            <person name="He G."/>
            <person name="LaButti K."/>
            <person name="Lipzen A."/>
            <person name="Mondo S."/>
            <person name="Riley R."/>
            <person name="Salamov A."/>
            <person name="Simmons B.A."/>
            <person name="Magnuson J.K."/>
            <person name="Henrissat B."/>
            <person name="Mortensen U.H."/>
            <person name="Larsen T.O."/>
            <person name="Devries R.P."/>
            <person name="Grigoriev I.V."/>
            <person name="Machida M."/>
            <person name="Baker S.E."/>
            <person name="Andersen M.R."/>
        </authorList>
    </citation>
    <scope>NUCLEOTIDE SEQUENCE [LARGE SCALE GENOMIC DNA]</scope>
    <source>
        <strain evidence="2 3">IBT 18842</strain>
    </source>
</reference>
<feature type="domain" description="DUF7600" evidence="1">
    <location>
        <begin position="315"/>
        <end position="470"/>
    </location>
</feature>
<dbReference type="InterPro" id="IPR056021">
    <property type="entry name" value="DUF7600"/>
</dbReference>
<evidence type="ECO:0000313" key="2">
    <source>
        <dbReference type="EMBL" id="KAE8147809.1"/>
    </source>
</evidence>
<dbReference type="Pfam" id="PF24539">
    <property type="entry name" value="DUF7600"/>
    <property type="match status" value="1"/>
</dbReference>
<sequence length="667" mass="75218">MNRPKYRCIICGYKITPMEKQEWLAEFRTIYSCPEKTLVSGVGQRRQHSGNEWTVPSDPFVRWDDPHYRAKDGIAVPVMRQDPLNGRHGFVLHDSCWTIMQKAFEPDSVPLERLVEVCRSLPLLQSLDAVCWGHDYGGLWAHFFEDVCTWEDIMGRVAVHGARDWLEYALADPCKIPEISELLQETAQPPKRELTIKRKDCFGVLPWEVLELIAIYLSTRDAVRLQRASKSFLPLSTSQYFWASRFKPGGEYDFMFEMWNVKESRDWRMLCQKVKCTISPGIMNRKRIWTLIQKAAEIFHLKLSRDLDGNQGLPPHKLLCREVSGNIRQRRSETFDDEGCCVLQKQSTHIPSDLYGVAFSVIPGERADYLTGIRLLSRSNGDICLGYLSERREEFYAIDRIRGLIVAVGSRGIRGIQVVGSNGCASKWFGSPKGAPITKRLWGSKCLAALEIGLDGYKVVSLAVAQSAEPKTEEPPSLRDTAMWSAGIPDQSLFLNEASHTGALPRPTKYQPLFWVHFGGPKGALLSSLVQISAVYWLKTLMGFAFRYETDDGPGDGQWLQQCSGGFRRLVSNFSIDGPGGEFIEKVEIGGEQYENPSRGLHPKSFFKVTTNRGRSKCFACFYGWRPNTKKSKPLGIAPGTTITGFYGVQVFGHELTSLGVISEIVD</sequence>
<evidence type="ECO:0000259" key="1">
    <source>
        <dbReference type="Pfam" id="PF24539"/>
    </source>
</evidence>
<keyword evidence="3" id="KW-1185">Reference proteome</keyword>
<proteinExistence type="predicted"/>
<organism evidence="2 3">
    <name type="scientific">Aspergillus avenaceus</name>
    <dbReference type="NCBI Taxonomy" id="36643"/>
    <lineage>
        <taxon>Eukaryota</taxon>
        <taxon>Fungi</taxon>
        <taxon>Dikarya</taxon>
        <taxon>Ascomycota</taxon>
        <taxon>Pezizomycotina</taxon>
        <taxon>Eurotiomycetes</taxon>
        <taxon>Eurotiomycetidae</taxon>
        <taxon>Eurotiales</taxon>
        <taxon>Aspergillaceae</taxon>
        <taxon>Aspergillus</taxon>
        <taxon>Aspergillus subgen. Circumdati</taxon>
    </lineage>
</organism>
<dbReference type="AlphaFoldDB" id="A0A5N6TNW7"/>
<protein>
    <recommendedName>
        <fullName evidence="1">DUF7600 domain-containing protein</fullName>
    </recommendedName>
</protein>
<dbReference type="CDD" id="cd09917">
    <property type="entry name" value="F-box_SF"/>
    <property type="match status" value="1"/>
</dbReference>
<dbReference type="OrthoDB" id="5273847at2759"/>
<dbReference type="SUPFAM" id="SSF81383">
    <property type="entry name" value="F-box domain"/>
    <property type="match status" value="1"/>
</dbReference>